<evidence type="ECO:0000256" key="1">
    <source>
        <dbReference type="SAM" id="MobiDB-lite"/>
    </source>
</evidence>
<dbReference type="Proteomes" id="UP000249390">
    <property type="component" value="Unassembled WGS sequence"/>
</dbReference>
<evidence type="ECO:0000313" key="3">
    <source>
        <dbReference type="Proteomes" id="UP000249390"/>
    </source>
</evidence>
<proteinExistence type="predicted"/>
<protein>
    <submittedName>
        <fullName evidence="2">Uncharacterized protein</fullName>
    </submittedName>
</protein>
<feature type="compositionally biased region" description="Basic and acidic residues" evidence="1">
    <location>
        <begin position="76"/>
        <end position="91"/>
    </location>
</feature>
<keyword evidence="3" id="KW-1185">Reference proteome</keyword>
<dbReference type="EMBL" id="NQVE01000015">
    <property type="protein sequence ID" value="RAL54053.1"/>
    <property type="molecule type" value="Genomic_DNA"/>
</dbReference>
<reference evidence="2 3" key="1">
    <citation type="submission" date="2018-06" db="EMBL/GenBank/DDBJ databases">
        <title>The Genome of Cuscuta australis (Dodder) Provides Insight into the Evolution of Plant Parasitism.</title>
        <authorList>
            <person name="Liu H."/>
        </authorList>
    </citation>
    <scope>NUCLEOTIDE SEQUENCE [LARGE SCALE GENOMIC DNA]</scope>
    <source>
        <strain evidence="3">cv. Yunnan</strain>
        <tissue evidence="2">Vines</tissue>
    </source>
</reference>
<comment type="caution">
    <text evidence="2">The sequence shown here is derived from an EMBL/GenBank/DDBJ whole genome shotgun (WGS) entry which is preliminary data.</text>
</comment>
<accession>A0A328EBU0</accession>
<gene>
    <name evidence="2" type="ORF">DM860_004524</name>
</gene>
<name>A0A328EBU0_9ASTE</name>
<sequence length="116" mass="12369">MFPAAGSKVQRERHATNFRETCRSMTAATELQVFVELVTHLPRCLFDLAAGDVADVLRGQVALEEIEGGGGGLRGGSDRRGGGRQDRDPEGNGHGGAGGFFLGRRRRTAVSLCWGV</sequence>
<feature type="compositionally biased region" description="Gly residues" evidence="1">
    <location>
        <begin position="92"/>
        <end position="101"/>
    </location>
</feature>
<evidence type="ECO:0000313" key="2">
    <source>
        <dbReference type="EMBL" id="RAL54053.1"/>
    </source>
</evidence>
<feature type="region of interest" description="Disordered" evidence="1">
    <location>
        <begin position="68"/>
        <end position="101"/>
    </location>
</feature>
<dbReference type="AlphaFoldDB" id="A0A328EBU0"/>
<organism evidence="2 3">
    <name type="scientific">Cuscuta australis</name>
    <dbReference type="NCBI Taxonomy" id="267555"/>
    <lineage>
        <taxon>Eukaryota</taxon>
        <taxon>Viridiplantae</taxon>
        <taxon>Streptophyta</taxon>
        <taxon>Embryophyta</taxon>
        <taxon>Tracheophyta</taxon>
        <taxon>Spermatophyta</taxon>
        <taxon>Magnoliopsida</taxon>
        <taxon>eudicotyledons</taxon>
        <taxon>Gunneridae</taxon>
        <taxon>Pentapetalae</taxon>
        <taxon>asterids</taxon>
        <taxon>lamiids</taxon>
        <taxon>Solanales</taxon>
        <taxon>Convolvulaceae</taxon>
        <taxon>Cuscuteae</taxon>
        <taxon>Cuscuta</taxon>
        <taxon>Cuscuta subgen. Grammica</taxon>
        <taxon>Cuscuta sect. Cleistogrammica</taxon>
    </lineage>
</organism>